<evidence type="ECO:0000313" key="3">
    <source>
        <dbReference type="EMBL" id="OCL05244.1"/>
    </source>
</evidence>
<feature type="region of interest" description="Disordered" evidence="1">
    <location>
        <begin position="61"/>
        <end position="86"/>
    </location>
</feature>
<organism evidence="3 4">
    <name type="scientific">Glonium stellatum</name>
    <dbReference type="NCBI Taxonomy" id="574774"/>
    <lineage>
        <taxon>Eukaryota</taxon>
        <taxon>Fungi</taxon>
        <taxon>Dikarya</taxon>
        <taxon>Ascomycota</taxon>
        <taxon>Pezizomycotina</taxon>
        <taxon>Dothideomycetes</taxon>
        <taxon>Pleosporomycetidae</taxon>
        <taxon>Gloniales</taxon>
        <taxon>Gloniaceae</taxon>
        <taxon>Glonium</taxon>
    </lineage>
</organism>
<dbReference type="AlphaFoldDB" id="A0A8E2EUT6"/>
<gene>
    <name evidence="3" type="ORF">AOQ84DRAFT_100766</name>
</gene>
<evidence type="ECO:0000256" key="1">
    <source>
        <dbReference type="SAM" id="MobiDB-lite"/>
    </source>
</evidence>
<keyword evidence="2" id="KW-0812">Transmembrane</keyword>
<keyword evidence="2" id="KW-1133">Transmembrane helix</keyword>
<dbReference type="Proteomes" id="UP000250140">
    <property type="component" value="Unassembled WGS sequence"/>
</dbReference>
<sequence>MSDQIISAVKVWLRETTIDIKKKETTYRPSTSPLSTSTPFIVPSSFFFWFRTDASYPRGVATQQRQRQDARKTQLSNSARQSGKTDPAVVVAADPAPAPAAVVVVVAVVAVVAVVVNSTSNSPAARVTATTTTALTAATKQAPSQPKLHLFINQAKGRKNAQTTHPHLAVVHRPAPSRQKPRCLLST</sequence>
<keyword evidence="2" id="KW-0472">Membrane</keyword>
<feature type="transmembrane region" description="Helical" evidence="2">
    <location>
        <begin position="96"/>
        <end position="116"/>
    </location>
</feature>
<proteinExistence type="predicted"/>
<name>A0A8E2EUT6_9PEZI</name>
<accession>A0A8E2EUT6</accession>
<feature type="compositionally biased region" description="Polar residues" evidence="1">
    <location>
        <begin position="73"/>
        <end position="84"/>
    </location>
</feature>
<dbReference type="EMBL" id="KV750334">
    <property type="protein sequence ID" value="OCL05244.1"/>
    <property type="molecule type" value="Genomic_DNA"/>
</dbReference>
<keyword evidence="4" id="KW-1185">Reference proteome</keyword>
<protein>
    <submittedName>
        <fullName evidence="3">Uncharacterized protein</fullName>
    </submittedName>
</protein>
<reference evidence="3 4" key="1">
    <citation type="journal article" date="2016" name="Nat. Commun.">
        <title>Ectomycorrhizal ecology is imprinted in the genome of the dominant symbiotic fungus Cenococcum geophilum.</title>
        <authorList>
            <consortium name="DOE Joint Genome Institute"/>
            <person name="Peter M."/>
            <person name="Kohler A."/>
            <person name="Ohm R.A."/>
            <person name="Kuo A."/>
            <person name="Krutzmann J."/>
            <person name="Morin E."/>
            <person name="Arend M."/>
            <person name="Barry K.W."/>
            <person name="Binder M."/>
            <person name="Choi C."/>
            <person name="Clum A."/>
            <person name="Copeland A."/>
            <person name="Grisel N."/>
            <person name="Haridas S."/>
            <person name="Kipfer T."/>
            <person name="LaButti K."/>
            <person name="Lindquist E."/>
            <person name="Lipzen A."/>
            <person name="Maire R."/>
            <person name="Meier B."/>
            <person name="Mihaltcheva S."/>
            <person name="Molinier V."/>
            <person name="Murat C."/>
            <person name="Poggeler S."/>
            <person name="Quandt C.A."/>
            <person name="Sperisen C."/>
            <person name="Tritt A."/>
            <person name="Tisserant E."/>
            <person name="Crous P.W."/>
            <person name="Henrissat B."/>
            <person name="Nehls U."/>
            <person name="Egli S."/>
            <person name="Spatafora J.W."/>
            <person name="Grigoriev I.V."/>
            <person name="Martin F.M."/>
        </authorList>
    </citation>
    <scope>NUCLEOTIDE SEQUENCE [LARGE SCALE GENOMIC DNA]</scope>
    <source>
        <strain evidence="3 4">CBS 207.34</strain>
    </source>
</reference>
<evidence type="ECO:0000313" key="4">
    <source>
        <dbReference type="Proteomes" id="UP000250140"/>
    </source>
</evidence>
<evidence type="ECO:0000256" key="2">
    <source>
        <dbReference type="SAM" id="Phobius"/>
    </source>
</evidence>